<evidence type="ECO:0000256" key="1">
    <source>
        <dbReference type="SAM" id="Phobius"/>
    </source>
</evidence>
<dbReference type="Gene3D" id="3.20.20.370">
    <property type="entry name" value="Glycoside hydrolase/deacetylase"/>
    <property type="match status" value="1"/>
</dbReference>
<dbReference type="InterPro" id="IPR011330">
    <property type="entry name" value="Glyco_hydro/deAcase_b/a-brl"/>
</dbReference>
<feature type="domain" description="NodB homology" evidence="2">
    <location>
        <begin position="44"/>
        <end position="230"/>
    </location>
</feature>
<dbReference type="Proteomes" id="UP000018550">
    <property type="component" value="Chromosome"/>
</dbReference>
<dbReference type="RefSeq" id="WP_023788916.1">
    <property type="nucleotide sequence ID" value="NC_022998.1"/>
</dbReference>
<dbReference type="STRING" id="1276258.SAPIS_v1c01360"/>
<reference evidence="3 4" key="1">
    <citation type="journal article" date="2014" name="Genome Announc.">
        <title>Complete Genome Sequence of Spiroplasma apis B31T (ATCC 33834), a Bacterium Associated with May Disease of Honeybees (Apis mellifera).</title>
        <authorList>
            <person name="Ku C."/>
            <person name="Lo W.S."/>
            <person name="Chen L.L."/>
            <person name="Kuo C.H."/>
        </authorList>
    </citation>
    <scope>NUCLEOTIDE SEQUENCE [LARGE SCALE GENOMIC DNA]</scope>
    <source>
        <strain evidence="3">B31</strain>
    </source>
</reference>
<dbReference type="SUPFAM" id="SSF88713">
    <property type="entry name" value="Glycoside hydrolase/deacetylase"/>
    <property type="match status" value="1"/>
</dbReference>
<dbReference type="AlphaFoldDB" id="V5RH52"/>
<dbReference type="OrthoDB" id="9812065at2"/>
<dbReference type="PANTHER" id="PTHR10587">
    <property type="entry name" value="GLYCOSYL TRANSFERASE-RELATED"/>
    <property type="match status" value="1"/>
</dbReference>
<dbReference type="CDD" id="cd10917">
    <property type="entry name" value="CE4_NodB_like_6s_7s"/>
    <property type="match status" value="1"/>
</dbReference>
<dbReference type="HOGENOM" id="CLU_021264_0_0_14"/>
<keyword evidence="1" id="KW-0472">Membrane</keyword>
<dbReference type="GO" id="GO:0005975">
    <property type="term" value="P:carbohydrate metabolic process"/>
    <property type="evidence" value="ECO:0007669"/>
    <property type="project" value="InterPro"/>
</dbReference>
<evidence type="ECO:0000259" key="2">
    <source>
        <dbReference type="PROSITE" id="PS51677"/>
    </source>
</evidence>
<dbReference type="KEGG" id="sapi:SAPIS_v1c01360"/>
<sequence length="248" mass="29359">MKILKYFVYSFMILTLLFLFGTLVYNSINDKNSYVINRIATKEKVVMLTFDDGPNKVNDKEIIDILESNGATGTFFFTGSNIKKYADENSEKELFKKIKESDMSVGNHSYSHSKYQNNKQKLIDEILETDNLIRENFELDQNYEIPMRMPYLQFYNGLKKVLETTKRTYFTGGYLSGDWDYEKHGHDKIIKRYLDNLKPGEIFIMHSTHYAKLFLNDLIKEIKNRGYEFANFNPSSQRYYKKFGELVW</sequence>
<dbReference type="PANTHER" id="PTHR10587:SF125">
    <property type="entry name" value="POLYSACCHARIDE DEACETYLASE YHEN-RELATED"/>
    <property type="match status" value="1"/>
</dbReference>
<keyword evidence="1" id="KW-1133">Transmembrane helix</keyword>
<dbReference type="InterPro" id="IPR002509">
    <property type="entry name" value="NODB_dom"/>
</dbReference>
<feature type="transmembrane region" description="Helical" evidence="1">
    <location>
        <begin position="6"/>
        <end position="28"/>
    </location>
</feature>
<keyword evidence="4" id="KW-1185">Reference proteome</keyword>
<evidence type="ECO:0000313" key="4">
    <source>
        <dbReference type="Proteomes" id="UP000018550"/>
    </source>
</evidence>
<dbReference type="InterPro" id="IPR050248">
    <property type="entry name" value="Polysacc_deacetylase_ArnD"/>
</dbReference>
<proteinExistence type="predicted"/>
<dbReference type="eggNOG" id="COG0726">
    <property type="taxonomic scope" value="Bacteria"/>
</dbReference>
<organism evidence="3 4">
    <name type="scientific">Spiroplasma apis B31</name>
    <dbReference type="NCBI Taxonomy" id="1276258"/>
    <lineage>
        <taxon>Bacteria</taxon>
        <taxon>Bacillati</taxon>
        <taxon>Mycoplasmatota</taxon>
        <taxon>Mollicutes</taxon>
        <taxon>Entomoplasmatales</taxon>
        <taxon>Spiroplasmataceae</taxon>
        <taxon>Spiroplasma</taxon>
    </lineage>
</organism>
<gene>
    <name evidence="3" type="ORF">SAPIS_v1c01360</name>
</gene>
<keyword evidence="1" id="KW-0812">Transmembrane</keyword>
<accession>V5RH52</accession>
<dbReference type="GO" id="GO:0016810">
    <property type="term" value="F:hydrolase activity, acting on carbon-nitrogen (but not peptide) bonds"/>
    <property type="evidence" value="ECO:0007669"/>
    <property type="project" value="InterPro"/>
</dbReference>
<name>V5RH52_SPIAP</name>
<evidence type="ECO:0000313" key="3">
    <source>
        <dbReference type="EMBL" id="AHB35982.1"/>
    </source>
</evidence>
<dbReference type="Pfam" id="PF01522">
    <property type="entry name" value="Polysacc_deac_1"/>
    <property type="match status" value="1"/>
</dbReference>
<dbReference type="EMBL" id="CP006682">
    <property type="protein sequence ID" value="AHB35982.1"/>
    <property type="molecule type" value="Genomic_DNA"/>
</dbReference>
<dbReference type="PATRIC" id="fig|1276258.3.peg.132"/>
<dbReference type="PROSITE" id="PS51677">
    <property type="entry name" value="NODB"/>
    <property type="match status" value="1"/>
</dbReference>
<protein>
    <submittedName>
        <fullName evidence="3">Putative chitin deacetylase</fullName>
    </submittedName>
</protein>